<organism evidence="2 3">
    <name type="scientific">Symbiodinium pilosum</name>
    <name type="common">Dinoflagellate</name>
    <dbReference type="NCBI Taxonomy" id="2952"/>
    <lineage>
        <taxon>Eukaryota</taxon>
        <taxon>Sar</taxon>
        <taxon>Alveolata</taxon>
        <taxon>Dinophyceae</taxon>
        <taxon>Suessiales</taxon>
        <taxon>Symbiodiniaceae</taxon>
        <taxon>Symbiodinium</taxon>
    </lineage>
</organism>
<dbReference type="SMART" id="SM00490">
    <property type="entry name" value="HELICc"/>
    <property type="match status" value="1"/>
</dbReference>
<evidence type="ECO:0000313" key="2">
    <source>
        <dbReference type="EMBL" id="CAE7520775.1"/>
    </source>
</evidence>
<feature type="domain" description="Helicase C-terminal" evidence="1">
    <location>
        <begin position="1"/>
        <end position="107"/>
    </location>
</feature>
<evidence type="ECO:0000313" key="3">
    <source>
        <dbReference type="Proteomes" id="UP000649617"/>
    </source>
</evidence>
<dbReference type="Proteomes" id="UP000649617">
    <property type="component" value="Unassembled WGS sequence"/>
</dbReference>
<sequence>ACGVMHGARRQEQREATLKQFRASYIRVLITTDVLGRGVDIPDVNLVFVYDFPSDIETYVHRVGRTGRNGQPGCAVSLFVPESWNAFLARELTEVLDACHQEVPMEL</sequence>
<dbReference type="Gene3D" id="3.40.50.300">
    <property type="entry name" value="P-loop containing nucleotide triphosphate hydrolases"/>
    <property type="match status" value="1"/>
</dbReference>
<feature type="non-terminal residue" evidence="2">
    <location>
        <position position="1"/>
    </location>
</feature>
<keyword evidence="3" id="KW-1185">Reference proteome</keyword>
<comment type="caution">
    <text evidence="2">The sequence shown here is derived from an EMBL/GenBank/DDBJ whole genome shotgun (WGS) entry which is preliminary data.</text>
</comment>
<accession>A0A812T7Y6</accession>
<reference evidence="2" key="1">
    <citation type="submission" date="2021-02" db="EMBL/GenBank/DDBJ databases">
        <authorList>
            <person name="Dougan E. K."/>
            <person name="Rhodes N."/>
            <person name="Thang M."/>
            <person name="Chan C."/>
        </authorList>
    </citation>
    <scope>NUCLEOTIDE SEQUENCE</scope>
</reference>
<dbReference type="OrthoDB" id="440662at2759"/>
<gene>
    <name evidence="2" type="primary">DDX43</name>
    <name evidence="2" type="ORF">SPIL2461_LOCUS13623</name>
</gene>
<name>A0A812T7Y6_SYMPI</name>
<proteinExistence type="predicted"/>
<dbReference type="EMBL" id="CAJNIZ010030047">
    <property type="protein sequence ID" value="CAE7520775.1"/>
    <property type="molecule type" value="Genomic_DNA"/>
</dbReference>
<dbReference type="InterPro" id="IPR027417">
    <property type="entry name" value="P-loop_NTPase"/>
</dbReference>
<dbReference type="InterPro" id="IPR001650">
    <property type="entry name" value="Helicase_C-like"/>
</dbReference>
<protein>
    <submittedName>
        <fullName evidence="2">DDX43 protein</fullName>
    </submittedName>
</protein>
<feature type="non-terminal residue" evidence="2">
    <location>
        <position position="107"/>
    </location>
</feature>
<dbReference type="SUPFAM" id="SSF52540">
    <property type="entry name" value="P-loop containing nucleoside triphosphate hydrolases"/>
    <property type="match status" value="1"/>
</dbReference>
<dbReference type="Pfam" id="PF00271">
    <property type="entry name" value="Helicase_C"/>
    <property type="match status" value="1"/>
</dbReference>
<evidence type="ECO:0000259" key="1">
    <source>
        <dbReference type="PROSITE" id="PS51194"/>
    </source>
</evidence>
<dbReference type="AlphaFoldDB" id="A0A812T7Y6"/>
<dbReference type="PROSITE" id="PS51194">
    <property type="entry name" value="HELICASE_CTER"/>
    <property type="match status" value="1"/>
</dbReference>
<dbReference type="PANTHER" id="PTHR47958">
    <property type="entry name" value="ATP-DEPENDENT RNA HELICASE DBP3"/>
    <property type="match status" value="1"/>
</dbReference>
<dbReference type="CDD" id="cd18787">
    <property type="entry name" value="SF2_C_DEAD"/>
    <property type="match status" value="1"/>
</dbReference>